<organism evidence="2">
    <name type="scientific">Eremomyces bilateralis CBS 781.70</name>
    <dbReference type="NCBI Taxonomy" id="1392243"/>
    <lineage>
        <taxon>Eukaryota</taxon>
        <taxon>Fungi</taxon>
        <taxon>Dikarya</taxon>
        <taxon>Ascomycota</taxon>
        <taxon>Pezizomycotina</taxon>
        <taxon>Dothideomycetes</taxon>
        <taxon>Dothideomycetes incertae sedis</taxon>
        <taxon>Eremomycetales</taxon>
        <taxon>Eremomycetaceae</taxon>
        <taxon>Eremomyces</taxon>
    </lineage>
</organism>
<sequence length="183" mass="18685">MRSAILFSALAGVVLGHGGPTGALGNAKTTTNADNIMYHGSLSSDTVTGSIDIVAGPAGNGLSYSLKLTKAPTNVGALSYYIATSSVKVGASCDALGGVFDPYVRGADPVCETDDPATCRVGDLSGKYGTLRVTSTGTGTKSFSDFYTSSTIGDFAFVGNRSIVISDSTNKAHACANFLRMEM</sequence>
<feature type="chain" id="PRO_5044631985" evidence="1">
    <location>
        <begin position="17"/>
        <end position="183"/>
    </location>
</feature>
<dbReference type="Proteomes" id="UP000504638">
    <property type="component" value="Unplaced"/>
</dbReference>
<dbReference type="AlphaFoldDB" id="A0A6G1GC45"/>
<keyword evidence="3" id="KW-1185">Reference proteome</keyword>
<reference evidence="2 4" key="1">
    <citation type="submission" date="2020-01" db="EMBL/GenBank/DDBJ databases">
        <authorList>
            <consortium name="DOE Joint Genome Institute"/>
            <person name="Haridas S."/>
            <person name="Albert R."/>
            <person name="Binder M."/>
            <person name="Bloem J."/>
            <person name="Labutti K."/>
            <person name="Salamov A."/>
            <person name="Andreopoulos B."/>
            <person name="Baker S.E."/>
            <person name="Barry K."/>
            <person name="Bills G."/>
            <person name="Bluhm B.H."/>
            <person name="Cannon C."/>
            <person name="Castanera R."/>
            <person name="Culley D.E."/>
            <person name="Daum C."/>
            <person name="Ezra D."/>
            <person name="Gonzalez J.B."/>
            <person name="Henrissat B."/>
            <person name="Kuo A."/>
            <person name="Liang C."/>
            <person name="Lipzen A."/>
            <person name="Lutzoni F."/>
            <person name="Magnuson J."/>
            <person name="Mondo S."/>
            <person name="Nolan M."/>
            <person name="Ohm R."/>
            <person name="Pangilinan J."/>
            <person name="Park H.-J."/>
            <person name="Ramirez L."/>
            <person name="Alfaro M."/>
            <person name="Sun H."/>
            <person name="Tritt A."/>
            <person name="Yoshinaga Y."/>
            <person name="Zwiers L.-H."/>
            <person name="Turgeon B.G."/>
            <person name="Goodwin S.B."/>
            <person name="Spatafora J.W."/>
            <person name="Crous P.W."/>
            <person name="Grigoriev I.V."/>
        </authorList>
    </citation>
    <scope>NUCLEOTIDE SEQUENCE</scope>
    <source>
        <strain evidence="2 4">CBS 781.70</strain>
    </source>
</reference>
<gene>
    <name evidence="2 4" type="ORF">P152DRAFT_511783</name>
</gene>
<evidence type="ECO:0000256" key="1">
    <source>
        <dbReference type="SAM" id="SignalP"/>
    </source>
</evidence>
<evidence type="ECO:0000313" key="3">
    <source>
        <dbReference type="Proteomes" id="UP000504638"/>
    </source>
</evidence>
<evidence type="ECO:0000313" key="4">
    <source>
        <dbReference type="RefSeq" id="XP_033537296.1"/>
    </source>
</evidence>
<evidence type="ECO:0000313" key="2">
    <source>
        <dbReference type="EMBL" id="KAF1815665.1"/>
    </source>
</evidence>
<reference evidence="4" key="3">
    <citation type="submission" date="2025-04" db="UniProtKB">
        <authorList>
            <consortium name="RefSeq"/>
        </authorList>
    </citation>
    <scope>IDENTIFICATION</scope>
    <source>
        <strain evidence="4">CBS 781.70</strain>
    </source>
</reference>
<accession>A0A6G1GC45</accession>
<dbReference type="OrthoDB" id="159229at2759"/>
<proteinExistence type="predicted"/>
<protein>
    <submittedName>
        <fullName evidence="2 4">Uncharacterized protein</fullName>
    </submittedName>
</protein>
<name>A0A6G1GC45_9PEZI</name>
<dbReference type="InterPro" id="IPR036423">
    <property type="entry name" value="SOD-like_Cu/Zn_dom_sf"/>
</dbReference>
<keyword evidence="1" id="KW-0732">Signal</keyword>
<feature type="signal peptide" evidence="1">
    <location>
        <begin position="1"/>
        <end position="16"/>
    </location>
</feature>
<dbReference type="GO" id="GO:0006801">
    <property type="term" value="P:superoxide metabolic process"/>
    <property type="evidence" value="ECO:0007669"/>
    <property type="project" value="InterPro"/>
</dbReference>
<dbReference type="RefSeq" id="XP_033537296.1">
    <property type="nucleotide sequence ID" value="XM_033682723.1"/>
</dbReference>
<reference evidence="4" key="2">
    <citation type="submission" date="2020-04" db="EMBL/GenBank/DDBJ databases">
        <authorList>
            <consortium name="NCBI Genome Project"/>
        </authorList>
    </citation>
    <scope>NUCLEOTIDE SEQUENCE</scope>
    <source>
        <strain evidence="4">CBS 781.70</strain>
    </source>
</reference>
<dbReference type="GO" id="GO:0046872">
    <property type="term" value="F:metal ion binding"/>
    <property type="evidence" value="ECO:0007669"/>
    <property type="project" value="InterPro"/>
</dbReference>
<dbReference type="GeneID" id="54423293"/>
<dbReference type="SUPFAM" id="SSF49329">
    <property type="entry name" value="Cu,Zn superoxide dismutase-like"/>
    <property type="match status" value="1"/>
</dbReference>
<dbReference type="Gene3D" id="2.60.40.200">
    <property type="entry name" value="Superoxide dismutase, copper/zinc binding domain"/>
    <property type="match status" value="1"/>
</dbReference>
<dbReference type="EMBL" id="ML975151">
    <property type="protein sequence ID" value="KAF1815665.1"/>
    <property type="molecule type" value="Genomic_DNA"/>
</dbReference>